<evidence type="ECO:0000313" key="3">
    <source>
        <dbReference type="EMBL" id="MCC3143815.1"/>
    </source>
</evidence>
<dbReference type="Proteomes" id="UP001199296">
    <property type="component" value="Unassembled WGS sequence"/>
</dbReference>
<comment type="similarity">
    <text evidence="1">Belongs to the DprA/Smf family.</text>
</comment>
<keyword evidence="4" id="KW-1185">Reference proteome</keyword>
<comment type="caution">
    <text evidence="3">The sequence shown here is derived from an EMBL/GenBank/DDBJ whole genome shotgun (WGS) entry which is preliminary data.</text>
</comment>
<dbReference type="Pfam" id="PF02481">
    <property type="entry name" value="DNA_processg_A"/>
    <property type="match status" value="1"/>
</dbReference>
<proteinExistence type="inferred from homology"/>
<dbReference type="InterPro" id="IPR003488">
    <property type="entry name" value="DprA"/>
</dbReference>
<evidence type="ECO:0000259" key="2">
    <source>
        <dbReference type="Pfam" id="PF02481"/>
    </source>
</evidence>
<dbReference type="PANTHER" id="PTHR43022:SF1">
    <property type="entry name" value="PROTEIN SMF"/>
    <property type="match status" value="1"/>
</dbReference>
<protein>
    <submittedName>
        <fullName evidence="3">DNA-processing protein DprA</fullName>
    </submittedName>
</protein>
<gene>
    <name evidence="3" type="primary">dprA</name>
    <name evidence="3" type="ORF">LJ207_00550</name>
</gene>
<dbReference type="Gene3D" id="3.40.50.450">
    <property type="match status" value="1"/>
</dbReference>
<dbReference type="SUPFAM" id="SSF102405">
    <property type="entry name" value="MCP/YpsA-like"/>
    <property type="match status" value="1"/>
</dbReference>
<dbReference type="GO" id="GO:0009294">
    <property type="term" value="P:DNA-mediated transformation"/>
    <property type="evidence" value="ECO:0007669"/>
    <property type="project" value="InterPro"/>
</dbReference>
<sequence length="381" mass="43498">MDNKEDYYLIYLNSIKGFGPKTILKLHQKLKKLSKLWSLSKKELKTLELNHKQINSFLYSKKHFNYHQLKKNLKNKKINFLTLYNSNYPQKLKNIYDPPPVIFYQGQLNFKLPAVAVIGSRKSTLYGRKIASKTAAVLAAKGINIISGMANGIDSTAHKGALSVEAGITTAVLANGFNYIYPSENSYLAKKIKRDGLLITEFNPEIPPKAGNFPRRNRIISALADLILVVEAGKKSGTLITVDYALEQGKDVMAVPANIDRPTGVGCNRLLKKGAAVYTEVQDILDYLNHYLQNEENKDNFVQKRTELQKLYPQLNYDEIKVLKLFQYELEIYYDDLIKLSNLTTDKVDKILIKFELMDLIQRLKGKKYRFKGLQNLLKPI</sequence>
<name>A0AAW4WRV6_9FIRM</name>
<reference evidence="3 4" key="1">
    <citation type="submission" date="2021-10" db="EMBL/GenBank/DDBJ databases">
        <authorList>
            <person name="Grouzdev D.S."/>
            <person name="Pantiukh K.S."/>
            <person name="Krutkina M.S."/>
        </authorList>
    </citation>
    <scope>NUCLEOTIDE SEQUENCE [LARGE SCALE GENOMIC DNA]</scope>
    <source>
        <strain evidence="3 4">Z-7514</strain>
    </source>
</reference>
<dbReference type="RefSeq" id="WP_229343054.1">
    <property type="nucleotide sequence ID" value="NZ_JAJFAT010000001.1"/>
</dbReference>
<evidence type="ECO:0000313" key="4">
    <source>
        <dbReference type="Proteomes" id="UP001199296"/>
    </source>
</evidence>
<organism evidence="3 4">
    <name type="scientific">Halanaerobium polyolivorans</name>
    <dbReference type="NCBI Taxonomy" id="2886943"/>
    <lineage>
        <taxon>Bacteria</taxon>
        <taxon>Bacillati</taxon>
        <taxon>Bacillota</taxon>
        <taxon>Clostridia</taxon>
        <taxon>Halanaerobiales</taxon>
        <taxon>Halanaerobiaceae</taxon>
        <taxon>Halanaerobium</taxon>
    </lineage>
</organism>
<feature type="domain" description="Smf/DprA SLOG" evidence="2">
    <location>
        <begin position="80"/>
        <end position="288"/>
    </location>
</feature>
<accession>A0AAW4WRV6</accession>
<dbReference type="AlphaFoldDB" id="A0AAW4WRV6"/>
<dbReference type="PANTHER" id="PTHR43022">
    <property type="entry name" value="PROTEIN SMF"/>
    <property type="match status" value="1"/>
</dbReference>
<dbReference type="InterPro" id="IPR057666">
    <property type="entry name" value="DrpA_SLOG"/>
</dbReference>
<evidence type="ECO:0000256" key="1">
    <source>
        <dbReference type="ARBA" id="ARBA00006525"/>
    </source>
</evidence>
<dbReference type="NCBIfam" id="TIGR00732">
    <property type="entry name" value="dprA"/>
    <property type="match status" value="1"/>
</dbReference>
<dbReference type="EMBL" id="JAJFAT010000001">
    <property type="protein sequence ID" value="MCC3143815.1"/>
    <property type="molecule type" value="Genomic_DNA"/>
</dbReference>